<dbReference type="InterPro" id="IPR050248">
    <property type="entry name" value="Polysacc_deacetylase_ArnD"/>
</dbReference>
<sequence>MKYIQVIMITCLFATVMLVLQSSESVKSFIQYTKQHSANVPATSPFHMDNPSAIKVNSGLGKLQDQTAMLQEKIMLEADKRRIAPINAQLDRVWKAIPGYNGVEVDVEKSLALTLERQTPGQLHLIMREVPPAIGLEQLGSHPIYKGNPNKPMVSLMINVAWGEQYLPKMLSILEKENVRATFFFDGSWLKKNIPTAQIIKDKGHELSNHAYSHKNMSQISRDQAYQEIFKTQQLLEKELGVVNVLFAPPSGDFNQATVDIARQQKLKTILWTLDTVDWQKPSPSTIVNKISARIEPGSLVLMHPTSSSSEALERMIKVIKNKGLQLGTVSEVISSDRIPKVESAEQ</sequence>
<dbReference type="Proteomes" id="UP000641588">
    <property type="component" value="Unassembled WGS sequence"/>
</dbReference>
<comment type="caution">
    <text evidence="2">The sequence shown here is derived from an EMBL/GenBank/DDBJ whole genome shotgun (WGS) entry which is preliminary data.</text>
</comment>
<dbReference type="GO" id="GO:0005975">
    <property type="term" value="P:carbohydrate metabolic process"/>
    <property type="evidence" value="ECO:0007669"/>
    <property type="project" value="InterPro"/>
</dbReference>
<dbReference type="Pfam" id="PF01522">
    <property type="entry name" value="Polysacc_deac_1"/>
    <property type="match status" value="1"/>
</dbReference>
<dbReference type="PANTHER" id="PTHR10587">
    <property type="entry name" value="GLYCOSYL TRANSFERASE-RELATED"/>
    <property type="match status" value="1"/>
</dbReference>
<evidence type="ECO:0000313" key="3">
    <source>
        <dbReference type="Proteomes" id="UP000641588"/>
    </source>
</evidence>
<feature type="domain" description="NodB homology" evidence="1">
    <location>
        <begin position="152"/>
        <end position="328"/>
    </location>
</feature>
<reference evidence="2" key="1">
    <citation type="submission" date="2019-10" db="EMBL/GenBank/DDBJ databases">
        <title>Description of Paenibacillus glebae sp. nov.</title>
        <authorList>
            <person name="Carlier A."/>
            <person name="Qi S."/>
        </authorList>
    </citation>
    <scope>NUCLEOTIDE SEQUENCE</scope>
    <source>
        <strain evidence="2">LMG 31456</strain>
    </source>
</reference>
<accession>A0A972JZ98</accession>
<dbReference type="PANTHER" id="PTHR10587:SF80">
    <property type="entry name" value="CHITOOLIGOSACCHARIDE DEACETYLASE"/>
    <property type="match status" value="1"/>
</dbReference>
<proteinExistence type="predicted"/>
<dbReference type="AlphaFoldDB" id="A0A972JZ98"/>
<dbReference type="RefSeq" id="WP_171651575.1">
    <property type="nucleotide sequence ID" value="NZ_WHOD01000045.1"/>
</dbReference>
<dbReference type="GO" id="GO:0016020">
    <property type="term" value="C:membrane"/>
    <property type="evidence" value="ECO:0007669"/>
    <property type="project" value="TreeGrafter"/>
</dbReference>
<dbReference type="Gene3D" id="3.20.20.370">
    <property type="entry name" value="Glycoside hydrolase/deacetylase"/>
    <property type="match status" value="1"/>
</dbReference>
<name>A0A972JZ98_9BACL</name>
<dbReference type="CDD" id="cd10950">
    <property type="entry name" value="CE4_BsYlxY_like"/>
    <property type="match status" value="1"/>
</dbReference>
<gene>
    <name evidence="2" type="ORF">GC093_09145</name>
</gene>
<evidence type="ECO:0000259" key="1">
    <source>
        <dbReference type="PROSITE" id="PS51677"/>
    </source>
</evidence>
<keyword evidence="3" id="KW-1185">Reference proteome</keyword>
<dbReference type="GO" id="GO:0016810">
    <property type="term" value="F:hydrolase activity, acting on carbon-nitrogen (but not peptide) bonds"/>
    <property type="evidence" value="ECO:0007669"/>
    <property type="project" value="InterPro"/>
</dbReference>
<dbReference type="PROSITE" id="PS51677">
    <property type="entry name" value="NODB"/>
    <property type="match status" value="1"/>
</dbReference>
<dbReference type="InterPro" id="IPR002509">
    <property type="entry name" value="NODB_dom"/>
</dbReference>
<dbReference type="SUPFAM" id="SSF88713">
    <property type="entry name" value="Glycoside hydrolase/deacetylase"/>
    <property type="match status" value="1"/>
</dbReference>
<protein>
    <submittedName>
        <fullName evidence="2">Polysaccharide deacetylase family protein</fullName>
    </submittedName>
</protein>
<dbReference type="EMBL" id="WHOD01000045">
    <property type="protein sequence ID" value="NOU93381.1"/>
    <property type="molecule type" value="Genomic_DNA"/>
</dbReference>
<evidence type="ECO:0000313" key="2">
    <source>
        <dbReference type="EMBL" id="NOU93381.1"/>
    </source>
</evidence>
<dbReference type="InterPro" id="IPR011330">
    <property type="entry name" value="Glyco_hydro/deAcase_b/a-brl"/>
</dbReference>
<organism evidence="2 3">
    <name type="scientific">Paenibacillus foliorum</name>
    <dbReference type="NCBI Taxonomy" id="2654974"/>
    <lineage>
        <taxon>Bacteria</taxon>
        <taxon>Bacillati</taxon>
        <taxon>Bacillota</taxon>
        <taxon>Bacilli</taxon>
        <taxon>Bacillales</taxon>
        <taxon>Paenibacillaceae</taxon>
        <taxon>Paenibacillus</taxon>
    </lineage>
</organism>